<reference evidence="5" key="1">
    <citation type="submission" date="2025-08" db="UniProtKB">
        <authorList>
            <consortium name="RefSeq"/>
        </authorList>
    </citation>
    <scope>IDENTIFICATION</scope>
</reference>
<dbReference type="AlphaFoldDB" id="A0AB40BUN4"/>
<accession>A0AB40BUN4</accession>
<name>A0AB40BUN4_DIOCR</name>
<evidence type="ECO:0000313" key="4">
    <source>
        <dbReference type="Proteomes" id="UP001515500"/>
    </source>
</evidence>
<dbReference type="SMART" id="SM00499">
    <property type="entry name" value="AAI"/>
    <property type="match status" value="1"/>
</dbReference>
<dbReference type="InterPro" id="IPR016140">
    <property type="entry name" value="Bifunc_inhib/LTP/seed_store"/>
</dbReference>
<evidence type="ECO:0000259" key="3">
    <source>
        <dbReference type="SMART" id="SM00499"/>
    </source>
</evidence>
<gene>
    <name evidence="5" type="primary">LOC120266563</name>
</gene>
<dbReference type="Proteomes" id="UP001515500">
    <property type="component" value="Chromosome 8"/>
</dbReference>
<dbReference type="Gene3D" id="1.10.110.10">
    <property type="entry name" value="Plant lipid-transfer and hydrophobic proteins"/>
    <property type="match status" value="1"/>
</dbReference>
<dbReference type="GO" id="GO:0045735">
    <property type="term" value="F:nutrient reservoir activity"/>
    <property type="evidence" value="ECO:0007669"/>
    <property type="project" value="InterPro"/>
</dbReference>
<keyword evidence="2" id="KW-0732">Signal</keyword>
<dbReference type="PANTHER" id="PTHR35496:SF4">
    <property type="entry name" value="2S SULFUR-RICH SEED STORAGE PROTEIN 2-LIKE"/>
    <property type="match status" value="1"/>
</dbReference>
<feature type="domain" description="Bifunctional inhibitor/plant lipid transfer protein/seed storage helical" evidence="3">
    <location>
        <begin position="45"/>
        <end position="144"/>
    </location>
</feature>
<evidence type="ECO:0000256" key="1">
    <source>
        <dbReference type="ARBA" id="ARBA00008262"/>
    </source>
</evidence>
<dbReference type="GeneID" id="120266563"/>
<organism evidence="4 5">
    <name type="scientific">Dioscorea cayennensis subsp. rotundata</name>
    <name type="common">White Guinea yam</name>
    <name type="synonym">Dioscorea rotundata</name>
    <dbReference type="NCBI Taxonomy" id="55577"/>
    <lineage>
        <taxon>Eukaryota</taxon>
        <taxon>Viridiplantae</taxon>
        <taxon>Streptophyta</taxon>
        <taxon>Embryophyta</taxon>
        <taxon>Tracheophyta</taxon>
        <taxon>Spermatophyta</taxon>
        <taxon>Magnoliopsida</taxon>
        <taxon>Liliopsida</taxon>
        <taxon>Dioscoreales</taxon>
        <taxon>Dioscoreaceae</taxon>
        <taxon>Dioscorea</taxon>
    </lineage>
</organism>
<dbReference type="RefSeq" id="XP_039130139.1">
    <property type="nucleotide sequence ID" value="XM_039274205.1"/>
</dbReference>
<proteinExistence type="inferred from homology"/>
<evidence type="ECO:0000256" key="2">
    <source>
        <dbReference type="SAM" id="SignalP"/>
    </source>
</evidence>
<feature type="signal peptide" evidence="2">
    <location>
        <begin position="1"/>
        <end position="20"/>
    </location>
</feature>
<feature type="chain" id="PRO_5044297493" evidence="2">
    <location>
        <begin position="21"/>
        <end position="153"/>
    </location>
</feature>
<keyword evidence="4" id="KW-1185">Reference proteome</keyword>
<sequence>MAKLMILIALLILAASIAEASIYRTTTVTTYETMDENDNQMPRKCRQEMMQTRMDSCREFMRSGRTAMLRTILQEDEEQEDQQPPQECCSNLSNVSRECRCPILQKMMQDMQQSRPGEQGQQQQKMVSRAERLPEMCGLRPQRCHIRPQPSFF</sequence>
<dbReference type="InterPro" id="IPR000617">
    <property type="entry name" value="Napin/2SS/CON"/>
</dbReference>
<dbReference type="InterPro" id="IPR036312">
    <property type="entry name" value="Bifun_inhib/LTP/seed_sf"/>
</dbReference>
<evidence type="ECO:0000313" key="5">
    <source>
        <dbReference type="RefSeq" id="XP_039130139.1"/>
    </source>
</evidence>
<dbReference type="PANTHER" id="PTHR35496">
    <property type="entry name" value="2S SEED STORAGE PROTEIN 1-RELATED"/>
    <property type="match status" value="1"/>
</dbReference>
<dbReference type="Pfam" id="PF00234">
    <property type="entry name" value="Tryp_alpha_amyl"/>
    <property type="match status" value="1"/>
</dbReference>
<comment type="similarity">
    <text evidence="1">Belongs to the 2S seed storage albumins family.</text>
</comment>
<dbReference type="SUPFAM" id="SSF47699">
    <property type="entry name" value="Bifunctional inhibitor/lipid-transfer protein/seed storage 2S albumin"/>
    <property type="match status" value="1"/>
</dbReference>
<protein>
    <submittedName>
        <fullName evidence="5">2S albumin-like</fullName>
    </submittedName>
</protein>